<gene>
    <name evidence="2" type="ORF">VTK73DRAFT_2948</name>
</gene>
<feature type="region of interest" description="Disordered" evidence="1">
    <location>
        <begin position="1"/>
        <end position="49"/>
    </location>
</feature>
<feature type="compositionally biased region" description="Basic residues" evidence="1">
    <location>
        <begin position="194"/>
        <end position="209"/>
    </location>
</feature>
<feature type="compositionally biased region" description="Basic residues" evidence="1">
    <location>
        <begin position="35"/>
        <end position="47"/>
    </location>
</feature>
<feature type="compositionally biased region" description="Basic and acidic residues" evidence="1">
    <location>
        <begin position="215"/>
        <end position="224"/>
    </location>
</feature>
<protein>
    <submittedName>
        <fullName evidence="2">Uncharacterized protein</fullName>
    </submittedName>
</protein>
<comment type="caution">
    <text evidence="2">The sequence shown here is derived from an EMBL/GenBank/DDBJ whole genome shotgun (WGS) entry which is preliminary data.</text>
</comment>
<proteinExistence type="predicted"/>
<feature type="compositionally biased region" description="Low complexity" evidence="1">
    <location>
        <begin position="17"/>
        <end position="26"/>
    </location>
</feature>
<reference evidence="2 3" key="1">
    <citation type="journal article" date="2024" name="Commun. Biol.">
        <title>Comparative genomic analysis of thermophilic fungi reveals convergent evolutionary adaptations and gene losses.</title>
        <authorList>
            <person name="Steindorff A.S."/>
            <person name="Aguilar-Pontes M.V."/>
            <person name="Robinson A.J."/>
            <person name="Andreopoulos B."/>
            <person name="LaButti K."/>
            <person name="Kuo A."/>
            <person name="Mondo S."/>
            <person name="Riley R."/>
            <person name="Otillar R."/>
            <person name="Haridas S."/>
            <person name="Lipzen A."/>
            <person name="Grimwood J."/>
            <person name="Schmutz J."/>
            <person name="Clum A."/>
            <person name="Reid I.D."/>
            <person name="Moisan M.C."/>
            <person name="Butler G."/>
            <person name="Nguyen T.T.M."/>
            <person name="Dewar K."/>
            <person name="Conant G."/>
            <person name="Drula E."/>
            <person name="Henrissat B."/>
            <person name="Hansel C."/>
            <person name="Singer S."/>
            <person name="Hutchinson M.I."/>
            <person name="de Vries R.P."/>
            <person name="Natvig D.O."/>
            <person name="Powell A.J."/>
            <person name="Tsang A."/>
            <person name="Grigoriev I.V."/>
        </authorList>
    </citation>
    <scope>NUCLEOTIDE SEQUENCE [LARGE SCALE GENOMIC DNA]</scope>
    <source>
        <strain evidence="2 3">ATCC 24622</strain>
    </source>
</reference>
<feature type="region of interest" description="Disordered" evidence="1">
    <location>
        <begin position="146"/>
        <end position="240"/>
    </location>
</feature>
<name>A0ABR3VP82_9PEZI</name>
<evidence type="ECO:0000256" key="1">
    <source>
        <dbReference type="SAM" id="MobiDB-lite"/>
    </source>
</evidence>
<feature type="compositionally biased region" description="Basic residues" evidence="1">
    <location>
        <begin position="172"/>
        <end position="183"/>
    </location>
</feature>
<accession>A0ABR3VP82</accession>
<feature type="compositionally biased region" description="Basic and acidic residues" evidence="1">
    <location>
        <begin position="1"/>
        <end position="12"/>
    </location>
</feature>
<dbReference type="EMBL" id="JAZHXJ010001886">
    <property type="protein sequence ID" value="KAL1842973.1"/>
    <property type="molecule type" value="Genomic_DNA"/>
</dbReference>
<dbReference type="Proteomes" id="UP001586593">
    <property type="component" value="Unassembled WGS sequence"/>
</dbReference>
<feature type="compositionally biased region" description="Basic residues" evidence="1">
    <location>
        <begin position="146"/>
        <end position="158"/>
    </location>
</feature>
<organism evidence="2 3">
    <name type="scientific">Phialemonium thermophilum</name>
    <dbReference type="NCBI Taxonomy" id="223376"/>
    <lineage>
        <taxon>Eukaryota</taxon>
        <taxon>Fungi</taxon>
        <taxon>Dikarya</taxon>
        <taxon>Ascomycota</taxon>
        <taxon>Pezizomycotina</taxon>
        <taxon>Sordariomycetes</taxon>
        <taxon>Sordariomycetidae</taxon>
        <taxon>Cephalothecales</taxon>
        <taxon>Cephalothecaceae</taxon>
        <taxon>Phialemonium</taxon>
    </lineage>
</organism>
<sequence length="240" mass="27532">MVLVGRRPDPAPRPRLRPASPDAPRSPQRPVPRPLHQRRGARAHRMGPRQVWGSELGVLQEVFRTASADEGKKDLDFCQLRERKKEREKREKGIRVKMESNAPPPGQLLLARHVGRLPAREQLLRRRPGEPADRPCLRRRRVHLAPRAHAARRQRVAHRGAGPLGLGAQQGGHHRLLRRRRATRGAVRVGLHPGHARRQRRRDRRRRSPGHAAGRHRDPEADRPRRLRARGRRAAYVSPS</sequence>
<evidence type="ECO:0000313" key="3">
    <source>
        <dbReference type="Proteomes" id="UP001586593"/>
    </source>
</evidence>
<keyword evidence="3" id="KW-1185">Reference proteome</keyword>
<evidence type="ECO:0000313" key="2">
    <source>
        <dbReference type="EMBL" id="KAL1842973.1"/>
    </source>
</evidence>